<accession>A0A0S3QUM5</accession>
<evidence type="ECO:0000256" key="1">
    <source>
        <dbReference type="ARBA" id="ARBA00004196"/>
    </source>
</evidence>
<dbReference type="RefSeq" id="WP_068550034.1">
    <property type="nucleotide sequence ID" value="NZ_AP013035.1"/>
</dbReference>
<dbReference type="KEGG" id="ttk:TST_1250"/>
<keyword evidence="2 3" id="KW-0175">Coiled coil</keyword>
<dbReference type="Proteomes" id="UP000063234">
    <property type="component" value="Chromosome"/>
</dbReference>
<dbReference type="GO" id="GO:0030313">
    <property type="term" value="C:cell envelope"/>
    <property type="evidence" value="ECO:0007669"/>
    <property type="project" value="UniProtKB-SubCell"/>
</dbReference>
<dbReference type="PANTHER" id="PTHR32347">
    <property type="entry name" value="EFFLUX SYSTEM COMPONENT YKNX-RELATED"/>
    <property type="match status" value="1"/>
</dbReference>
<evidence type="ECO:0000256" key="3">
    <source>
        <dbReference type="SAM" id="Coils"/>
    </source>
</evidence>
<dbReference type="OrthoDB" id="9778236at2"/>
<dbReference type="PRINTS" id="PR01490">
    <property type="entry name" value="RTXTOXIND"/>
</dbReference>
<gene>
    <name evidence="5" type="ORF">TST_1250</name>
</gene>
<dbReference type="Gene3D" id="2.40.50.100">
    <property type="match status" value="1"/>
</dbReference>
<organism evidence="5 6">
    <name type="scientific">Thermosulfidibacter takaii (strain DSM 17441 / JCM 13301 / NBRC 103674 / ABI70S6)</name>
    <dbReference type="NCBI Taxonomy" id="1298851"/>
    <lineage>
        <taxon>Bacteria</taxon>
        <taxon>Pseudomonadati</taxon>
        <taxon>Thermosulfidibacterota</taxon>
        <taxon>Thermosulfidibacteria</taxon>
        <taxon>Thermosulfidibacterales</taxon>
        <taxon>Thermosulfidibacteraceae</taxon>
    </lineage>
</organism>
<dbReference type="InterPro" id="IPR027267">
    <property type="entry name" value="AH/BAR_dom_sf"/>
</dbReference>
<dbReference type="SUPFAM" id="SSF103657">
    <property type="entry name" value="BAR/IMD domain-like"/>
    <property type="match status" value="1"/>
</dbReference>
<evidence type="ECO:0000256" key="2">
    <source>
        <dbReference type="ARBA" id="ARBA00023054"/>
    </source>
</evidence>
<dbReference type="Gene3D" id="1.10.287.470">
    <property type="entry name" value="Helix hairpin bin"/>
    <property type="match status" value="1"/>
</dbReference>
<dbReference type="STRING" id="1298851.TST_1250"/>
<sequence length="351" mass="39505">MRRVSALILVLVVIVLFGCSKEKFSSTEIWGSGRIDGDEIELSPKYPGKIEKLLVKEGDTVRKGQIVAVMDSEEVKARVKQAESAVKEIERRLQQALVDYELTKETVELTIDRAEKELLATKQQVVSAKADYEKARRDFERFSNLYKKRVISKSRYEEAERIFKKAKSALMAAQEQYKAAKAAYRIALSNRRLVQIKKETVEALRAELNRAKAVLEEAKAHLSELLVKAPVDGVVIEKVADVGEVISSGSPIAIMVDPQALYLKMYVNEVDIGKIAYGMSAEIYVDAYPDRPFKAKVCYVAQRAEFTPKEVETKEERVHHVFAVKLCPLDNSKGLLKLGMPADGRIILKEQ</sequence>
<protein>
    <submittedName>
        <fullName evidence="5">HlyD family secretion protein</fullName>
    </submittedName>
</protein>
<feature type="coiled-coil region" evidence="3">
    <location>
        <begin position="72"/>
        <end position="228"/>
    </location>
</feature>
<dbReference type="PROSITE" id="PS51257">
    <property type="entry name" value="PROKAR_LIPOPROTEIN"/>
    <property type="match status" value="1"/>
</dbReference>
<dbReference type="InterPro" id="IPR058647">
    <property type="entry name" value="BSH_CzcB-like"/>
</dbReference>
<comment type="subcellular location">
    <subcellularLocation>
        <location evidence="1">Cell envelope</location>
    </subcellularLocation>
</comment>
<keyword evidence="6" id="KW-1185">Reference proteome</keyword>
<dbReference type="InterPro" id="IPR050465">
    <property type="entry name" value="UPF0194_transport"/>
</dbReference>
<name>A0A0S3QUM5_THET7</name>
<proteinExistence type="predicted"/>
<dbReference type="PANTHER" id="PTHR32347:SF23">
    <property type="entry name" value="BLL5650 PROTEIN"/>
    <property type="match status" value="1"/>
</dbReference>
<dbReference type="EMBL" id="AP013035">
    <property type="protein sequence ID" value="BAT72037.1"/>
    <property type="molecule type" value="Genomic_DNA"/>
</dbReference>
<dbReference type="Pfam" id="PF25973">
    <property type="entry name" value="BSH_CzcB"/>
    <property type="match status" value="1"/>
</dbReference>
<evidence type="ECO:0000313" key="5">
    <source>
        <dbReference type="EMBL" id="BAT72037.1"/>
    </source>
</evidence>
<reference evidence="6" key="1">
    <citation type="journal article" date="2018" name="Science">
        <title>A primordial and reversible TCA cycle in a facultatively chemolithoautotrophic thermophile.</title>
        <authorList>
            <person name="Nunoura T."/>
            <person name="Chikaraishi Y."/>
            <person name="Izaki R."/>
            <person name="Suwa T."/>
            <person name="Sato T."/>
            <person name="Harada T."/>
            <person name="Mori K."/>
            <person name="Kato Y."/>
            <person name="Miyazaki M."/>
            <person name="Shimamura S."/>
            <person name="Yanagawa K."/>
            <person name="Shuto A."/>
            <person name="Ohkouchi N."/>
            <person name="Fujita N."/>
            <person name="Takaki Y."/>
            <person name="Atomi H."/>
            <person name="Takai K."/>
        </authorList>
    </citation>
    <scope>NUCLEOTIDE SEQUENCE [LARGE SCALE GENOMIC DNA]</scope>
    <source>
        <strain evidence="6">DSM 17441 / JCM 13301 / NBRC 103674 / ABI70S6</strain>
    </source>
</reference>
<evidence type="ECO:0000259" key="4">
    <source>
        <dbReference type="Pfam" id="PF25973"/>
    </source>
</evidence>
<feature type="domain" description="CzcB-like barrel-sandwich hybrid" evidence="4">
    <location>
        <begin position="41"/>
        <end position="252"/>
    </location>
</feature>
<dbReference type="SUPFAM" id="SSF111369">
    <property type="entry name" value="HlyD-like secretion proteins"/>
    <property type="match status" value="2"/>
</dbReference>
<evidence type="ECO:0000313" key="6">
    <source>
        <dbReference type="Proteomes" id="UP000063234"/>
    </source>
</evidence>
<dbReference type="Gene3D" id="2.40.30.170">
    <property type="match status" value="1"/>
</dbReference>
<dbReference type="GO" id="GO:0015562">
    <property type="term" value="F:efflux transmembrane transporter activity"/>
    <property type="evidence" value="ECO:0007669"/>
    <property type="project" value="InterPro"/>
</dbReference>
<dbReference type="AlphaFoldDB" id="A0A0S3QUM5"/>